<accession>A0A346Y6U2</accession>
<sequence>MSIYDDLFFDRLGRADLLTHEQQVDLAKRVAVGAEAARRLAAGDDAASLAGLVEAGRSARAKMIESNMLLVVEHAERGQYRGDLDLIDCIHEGIFGLTKAVDRFDWTRGYKFSTYAKWWIRLAVNRAQANTGSTIRLPVKVHDARIRVMAASRSVDQTDSVTELAAATGLPDRLVEAALASPNVVPADSPTMVGAHEEGMSLVDFVAVDDGFEDHLVERLDREHLAGLLEERLGNLPGEQGSIIRSFFGIDGPQRTLREIGESHGYTGEWAGRHKRNGMARLAADPAIAA</sequence>
<evidence type="ECO:0000259" key="5">
    <source>
        <dbReference type="Pfam" id="PF00140"/>
    </source>
</evidence>
<evidence type="ECO:0000256" key="4">
    <source>
        <dbReference type="ARBA" id="ARBA00023163"/>
    </source>
</evidence>
<dbReference type="InterPro" id="IPR050239">
    <property type="entry name" value="Sigma-70_RNA_pol_init_factors"/>
</dbReference>
<keyword evidence="3" id="KW-0238">DNA-binding</keyword>
<evidence type="ECO:0000256" key="2">
    <source>
        <dbReference type="ARBA" id="ARBA00023082"/>
    </source>
</evidence>
<evidence type="ECO:0000259" key="6">
    <source>
        <dbReference type="Pfam" id="PF04542"/>
    </source>
</evidence>
<dbReference type="GO" id="GO:0016987">
    <property type="term" value="F:sigma factor activity"/>
    <property type="evidence" value="ECO:0007669"/>
    <property type="project" value="UniProtKB-KW"/>
</dbReference>
<dbReference type="PANTHER" id="PTHR30603">
    <property type="entry name" value="RNA POLYMERASE SIGMA FACTOR RPO"/>
    <property type="match status" value="1"/>
</dbReference>
<feature type="domain" description="RNA polymerase sigma-70 region 2" evidence="6">
    <location>
        <begin position="64"/>
        <end position="124"/>
    </location>
</feature>
<reference evidence="7 8" key="1">
    <citation type="submission" date="2018-09" db="EMBL/GenBank/DDBJ databases">
        <title>Complete genome sequence of Euzebya sp. DY32-46 isolated from seawater of Pacific Ocean.</title>
        <authorList>
            <person name="Xu L."/>
            <person name="Wu Y.-H."/>
            <person name="Xu X.-W."/>
        </authorList>
    </citation>
    <scope>NUCLEOTIDE SEQUENCE [LARGE SCALE GENOMIC DNA]</scope>
    <source>
        <strain evidence="7 8">DY32-46</strain>
        <plasmid evidence="8">pedy32-46i</plasmid>
    </source>
</reference>
<evidence type="ECO:0000313" key="7">
    <source>
        <dbReference type="EMBL" id="AXV10189.1"/>
    </source>
</evidence>
<keyword evidence="2" id="KW-0731">Sigma factor</keyword>
<keyword evidence="4" id="KW-0804">Transcription</keyword>
<dbReference type="InterPro" id="IPR036388">
    <property type="entry name" value="WH-like_DNA-bd_sf"/>
</dbReference>
<dbReference type="PRINTS" id="PR00046">
    <property type="entry name" value="SIGMA70FCT"/>
</dbReference>
<dbReference type="InterPro" id="IPR009042">
    <property type="entry name" value="RNA_pol_sigma70_r1_2"/>
</dbReference>
<feature type="domain" description="RNA polymerase sigma-70 region 1.2" evidence="5">
    <location>
        <begin position="7"/>
        <end position="34"/>
    </location>
</feature>
<keyword evidence="1" id="KW-0805">Transcription regulation</keyword>
<dbReference type="InterPro" id="IPR007627">
    <property type="entry name" value="RNA_pol_sigma70_r2"/>
</dbReference>
<gene>
    <name evidence="7" type="ORF">DVS28_b0449</name>
</gene>
<dbReference type="AlphaFoldDB" id="A0A346Y6U2"/>
<dbReference type="Gene3D" id="1.10.10.10">
    <property type="entry name" value="Winged helix-like DNA-binding domain superfamily/Winged helix DNA-binding domain"/>
    <property type="match status" value="1"/>
</dbReference>
<organism evidence="7 8">
    <name type="scientific">Euzebya pacifica</name>
    <dbReference type="NCBI Taxonomy" id="1608957"/>
    <lineage>
        <taxon>Bacteria</taxon>
        <taxon>Bacillati</taxon>
        <taxon>Actinomycetota</taxon>
        <taxon>Nitriliruptoria</taxon>
        <taxon>Euzebyales</taxon>
    </lineage>
</organism>
<dbReference type="Proteomes" id="UP000264006">
    <property type="component" value="Plasmid pEDY32-46I"/>
</dbReference>
<geneLocation type="plasmid" evidence="8">
    <name>pedy32-46i</name>
</geneLocation>
<protein>
    <submittedName>
        <fullName evidence="7">RNA polymerase sigma factor RpoD</fullName>
    </submittedName>
</protein>
<dbReference type="InterPro" id="IPR000943">
    <property type="entry name" value="RNA_pol_sigma70"/>
</dbReference>
<dbReference type="OrthoDB" id="9804285at2"/>
<dbReference type="Pfam" id="PF04542">
    <property type="entry name" value="Sigma70_r2"/>
    <property type="match status" value="1"/>
</dbReference>
<dbReference type="GO" id="GO:0003677">
    <property type="term" value="F:DNA binding"/>
    <property type="evidence" value="ECO:0007669"/>
    <property type="project" value="UniProtKB-KW"/>
</dbReference>
<evidence type="ECO:0000313" key="8">
    <source>
        <dbReference type="Proteomes" id="UP000264006"/>
    </source>
</evidence>
<dbReference type="PANTHER" id="PTHR30603:SF47">
    <property type="entry name" value="RNA POLYMERASE SIGMA FACTOR SIGD, CHLOROPLASTIC"/>
    <property type="match status" value="1"/>
</dbReference>
<dbReference type="SUPFAM" id="SSF88659">
    <property type="entry name" value="Sigma3 and sigma4 domains of RNA polymerase sigma factors"/>
    <property type="match status" value="1"/>
</dbReference>
<proteinExistence type="predicted"/>
<dbReference type="EMBL" id="CP031166">
    <property type="protein sequence ID" value="AXV10189.1"/>
    <property type="molecule type" value="Genomic_DNA"/>
</dbReference>
<dbReference type="KEGG" id="euz:DVS28_b0449"/>
<dbReference type="InterPro" id="IPR013325">
    <property type="entry name" value="RNA_pol_sigma_r2"/>
</dbReference>
<keyword evidence="8" id="KW-1185">Reference proteome</keyword>
<dbReference type="NCBIfam" id="TIGR02937">
    <property type="entry name" value="sigma70-ECF"/>
    <property type="match status" value="1"/>
</dbReference>
<evidence type="ECO:0000256" key="1">
    <source>
        <dbReference type="ARBA" id="ARBA00023015"/>
    </source>
</evidence>
<keyword evidence="7" id="KW-0614">Plasmid</keyword>
<dbReference type="RefSeq" id="WP_114594762.1">
    <property type="nucleotide sequence ID" value="NZ_CP031166.1"/>
</dbReference>
<dbReference type="Pfam" id="PF00140">
    <property type="entry name" value="Sigma70_r1_2"/>
    <property type="match status" value="1"/>
</dbReference>
<name>A0A346Y6U2_9ACTN</name>
<dbReference type="SUPFAM" id="SSF88946">
    <property type="entry name" value="Sigma2 domain of RNA polymerase sigma factors"/>
    <property type="match status" value="1"/>
</dbReference>
<dbReference type="InterPro" id="IPR013324">
    <property type="entry name" value="RNA_pol_sigma_r3/r4-like"/>
</dbReference>
<dbReference type="GO" id="GO:0006352">
    <property type="term" value="P:DNA-templated transcription initiation"/>
    <property type="evidence" value="ECO:0007669"/>
    <property type="project" value="InterPro"/>
</dbReference>
<evidence type="ECO:0000256" key="3">
    <source>
        <dbReference type="ARBA" id="ARBA00023125"/>
    </source>
</evidence>
<dbReference type="Gene3D" id="1.10.601.10">
    <property type="entry name" value="RNA Polymerase Primary Sigma Factor"/>
    <property type="match status" value="1"/>
</dbReference>
<dbReference type="InterPro" id="IPR014284">
    <property type="entry name" value="RNA_pol_sigma-70_dom"/>
</dbReference>